<organism evidence="3 4">
    <name type="scientific">Azomonas macrocytogenes</name>
    <name type="common">Azotobacter macrocytogenes</name>
    <dbReference type="NCBI Taxonomy" id="69962"/>
    <lineage>
        <taxon>Bacteria</taxon>
        <taxon>Pseudomonadati</taxon>
        <taxon>Pseudomonadota</taxon>
        <taxon>Gammaproteobacteria</taxon>
        <taxon>Pseudomonadales</taxon>
        <taxon>Pseudomonadaceae</taxon>
        <taxon>Azomonas</taxon>
    </lineage>
</organism>
<feature type="domain" description="SsuA/THI5-like" evidence="2">
    <location>
        <begin position="65"/>
        <end position="254"/>
    </location>
</feature>
<dbReference type="PANTHER" id="PTHR30024:SF21">
    <property type="entry name" value="ABC TRANSPORTER SUBSTRATE-BINDING PROTEIN"/>
    <property type="match status" value="1"/>
</dbReference>
<keyword evidence="1" id="KW-0732">Signal</keyword>
<name>A0A839T0X9_AZOMA</name>
<dbReference type="InterPro" id="IPR015168">
    <property type="entry name" value="SsuA/THI5"/>
</dbReference>
<evidence type="ECO:0000313" key="4">
    <source>
        <dbReference type="Proteomes" id="UP000549250"/>
    </source>
</evidence>
<dbReference type="Gene3D" id="3.40.190.10">
    <property type="entry name" value="Periplasmic binding protein-like II"/>
    <property type="match status" value="2"/>
</dbReference>
<evidence type="ECO:0000259" key="2">
    <source>
        <dbReference type="Pfam" id="PF09084"/>
    </source>
</evidence>
<feature type="signal peptide" evidence="1">
    <location>
        <begin position="1"/>
        <end position="23"/>
    </location>
</feature>
<dbReference type="SUPFAM" id="SSF53850">
    <property type="entry name" value="Periplasmic binding protein-like II"/>
    <property type="match status" value="1"/>
</dbReference>
<gene>
    <name evidence="3" type="ORF">FHR87_001622</name>
</gene>
<feature type="chain" id="PRO_5032909147" evidence="1">
    <location>
        <begin position="24"/>
        <end position="364"/>
    </location>
</feature>
<dbReference type="Proteomes" id="UP000549250">
    <property type="component" value="Unassembled WGS sequence"/>
</dbReference>
<dbReference type="RefSeq" id="WP_183166179.1">
    <property type="nucleotide sequence ID" value="NZ_JACHXI010000006.1"/>
</dbReference>
<keyword evidence="4" id="KW-1185">Reference proteome</keyword>
<dbReference type="Pfam" id="PF09084">
    <property type="entry name" value="NMT1"/>
    <property type="match status" value="1"/>
</dbReference>
<comment type="caution">
    <text evidence="3">The sequence shown here is derived from an EMBL/GenBank/DDBJ whole genome shotgun (WGS) entry which is preliminary data.</text>
</comment>
<dbReference type="AlphaFoldDB" id="A0A839T0X9"/>
<proteinExistence type="predicted"/>
<evidence type="ECO:0000313" key="3">
    <source>
        <dbReference type="EMBL" id="MBB3103227.1"/>
    </source>
</evidence>
<dbReference type="PANTHER" id="PTHR30024">
    <property type="entry name" value="ALIPHATIC SULFONATES-BINDING PROTEIN-RELATED"/>
    <property type="match status" value="1"/>
</dbReference>
<sequence length="364" mass="39584">MKRTLLSSLPLVFAAVWSIPAEAADPPKVIRFGMATVGKGGIPYASDNVSGLAHQRHAIEEELKGDGIEVEWIYFKGAGPAVNEALANKQLDFSMQGDLPAVIGKAGGLNTRLITADSLLISTYLVVPPESTAKTLADLKGKRVGLFKGTNMQLSVARALKAQGLRERDFRIINMDLATIGAALAAKDIDAGWFSSEAFLLQANGTGRIIYDIRAQDPRLTRQAHVLVDGDFEQQHPEIVQKVVNGLVKTAAWTSAAENREAAIALWANSGTPVSALRAVQEGQSLARRYSPRIDGFFIDRYRATVTESRELGLLRGDVDVASWVEPKYVDNAIAQLGLQQLWPVYDADNRPHVQESAARDTDR</sequence>
<evidence type="ECO:0000256" key="1">
    <source>
        <dbReference type="SAM" id="SignalP"/>
    </source>
</evidence>
<dbReference type="EMBL" id="JACHXI010000006">
    <property type="protein sequence ID" value="MBB3103227.1"/>
    <property type="molecule type" value="Genomic_DNA"/>
</dbReference>
<accession>A0A839T0X9</accession>
<reference evidence="3 4" key="1">
    <citation type="submission" date="2020-08" db="EMBL/GenBank/DDBJ databases">
        <title>Genomic Encyclopedia of Type Strains, Phase III (KMG-III): the genomes of soil and plant-associated and newly described type strains.</title>
        <authorList>
            <person name="Whitman W."/>
        </authorList>
    </citation>
    <scope>NUCLEOTIDE SEQUENCE [LARGE SCALE GENOMIC DNA]</scope>
    <source>
        <strain evidence="3 4">CECT 4462</strain>
    </source>
</reference>
<protein>
    <submittedName>
        <fullName evidence="3">Sulfonate transport system substrate-binding protein</fullName>
    </submittedName>
</protein>